<evidence type="ECO:0000256" key="1">
    <source>
        <dbReference type="ARBA" id="ARBA00001946"/>
    </source>
</evidence>
<feature type="region of interest" description="Disordered" evidence="4">
    <location>
        <begin position="430"/>
        <end position="456"/>
    </location>
</feature>
<proteinExistence type="predicted"/>
<dbReference type="InterPro" id="IPR001906">
    <property type="entry name" value="Terpene_synth_N"/>
</dbReference>
<accession>A0A4U5PTQ4</accession>
<feature type="domain" description="Terpene synthase metal-binding" evidence="6">
    <location>
        <begin position="236"/>
        <end position="351"/>
    </location>
</feature>
<dbReference type="InterPro" id="IPR008949">
    <property type="entry name" value="Isoprenoid_synthase_dom_sf"/>
</dbReference>
<dbReference type="InterPro" id="IPR005630">
    <property type="entry name" value="Terpene_synthase_metal-bd"/>
</dbReference>
<comment type="caution">
    <text evidence="7">The sequence shown here is derived from an EMBL/GenBank/DDBJ whole genome shotgun (WGS) entry which is preliminary data.</text>
</comment>
<dbReference type="GO" id="GO:0010333">
    <property type="term" value="F:terpene synthase activity"/>
    <property type="evidence" value="ECO:0007669"/>
    <property type="project" value="InterPro"/>
</dbReference>
<evidence type="ECO:0000256" key="2">
    <source>
        <dbReference type="ARBA" id="ARBA00022723"/>
    </source>
</evidence>
<dbReference type="SUPFAM" id="SSF48239">
    <property type="entry name" value="Terpenoid cyclases/Protein prenyltransferases"/>
    <property type="match status" value="1"/>
</dbReference>
<dbReference type="Pfam" id="PF01397">
    <property type="entry name" value="Terpene_synth"/>
    <property type="match status" value="1"/>
</dbReference>
<dbReference type="EMBL" id="RCHU01000641">
    <property type="protein sequence ID" value="TKR99024.1"/>
    <property type="molecule type" value="Genomic_DNA"/>
</dbReference>
<dbReference type="GO" id="GO:0016114">
    <property type="term" value="P:terpenoid biosynthetic process"/>
    <property type="evidence" value="ECO:0007669"/>
    <property type="project" value="InterPro"/>
</dbReference>
<organism evidence="7">
    <name type="scientific">Populus alba</name>
    <name type="common">White poplar</name>
    <dbReference type="NCBI Taxonomy" id="43335"/>
    <lineage>
        <taxon>Eukaryota</taxon>
        <taxon>Viridiplantae</taxon>
        <taxon>Streptophyta</taxon>
        <taxon>Embryophyta</taxon>
        <taxon>Tracheophyta</taxon>
        <taxon>Spermatophyta</taxon>
        <taxon>Magnoliopsida</taxon>
        <taxon>eudicotyledons</taxon>
        <taxon>Gunneridae</taxon>
        <taxon>Pentapetalae</taxon>
        <taxon>rosids</taxon>
        <taxon>fabids</taxon>
        <taxon>Malpighiales</taxon>
        <taxon>Salicaceae</taxon>
        <taxon>Saliceae</taxon>
        <taxon>Populus</taxon>
    </lineage>
</organism>
<dbReference type="InterPro" id="IPR036965">
    <property type="entry name" value="Terpene_synth_N_sf"/>
</dbReference>
<dbReference type="Gene3D" id="1.10.600.10">
    <property type="entry name" value="Farnesyl Diphosphate Synthase"/>
    <property type="match status" value="1"/>
</dbReference>
<dbReference type="PANTHER" id="PTHR31225">
    <property type="entry name" value="OS04G0344100 PROTEIN-RELATED"/>
    <property type="match status" value="1"/>
</dbReference>
<sequence length="511" mass="57425">MVKTKLQNVMFLQEEQYRRVTEKLREEVKSIFVEAVDLLAKLKLVDSVIKLGLGSYFEEEIKQSLDIIAASFKNQNPNVEENLYVTALRFKLLRLHGYEVSQGENTGRGVFNGFFDGTFDRSKCTDVRGLIELFEASHLAYEGEATLEDAKAFSARILSGINCSAIESDLAKHVVHVLELPSHWRVLWFDVKWHINTYENDKQTNRHLLALAKVNFNTVQATLQKDLRDVSRWWRNLGIIENLSFTRDRLVESFLCTVGLVFEPKYSSFRKWLTKVIIMILIIDDVYDVYGSLHELQQFTKGVSRWDTGEVQELPECMKICFQALYDITNEMAFEMKREKDGSQVLPHLKKVPPPSLALGKPTGEKSPTLREATASFYSPSHSQPNRPAPLHTAPLHFDFPLLRAAEHKLSAGHGGSPFPAVISHSRLSTQSFPTSPLPHFSPSHRPATGHTTQVPPFIRPPVVAVKTIATTAQISSCPLSITSTPLLATRPVKEGGVDDPPDPAGIQPSE</sequence>
<feature type="domain" description="Terpene synthase N-terminal" evidence="5">
    <location>
        <begin position="12"/>
        <end position="178"/>
    </location>
</feature>
<dbReference type="GO" id="GO:0000287">
    <property type="term" value="F:magnesium ion binding"/>
    <property type="evidence" value="ECO:0007669"/>
    <property type="project" value="InterPro"/>
</dbReference>
<protein>
    <submittedName>
        <fullName evidence="7">Uncharacterized protein</fullName>
    </submittedName>
</protein>
<dbReference type="PANTHER" id="PTHR31225:SF94">
    <property type="entry name" value="ALPHA-FARNESENE SYNTHASE"/>
    <property type="match status" value="1"/>
</dbReference>
<dbReference type="AlphaFoldDB" id="A0A4U5PTQ4"/>
<gene>
    <name evidence="7" type="ORF">D5086_0000194130</name>
</gene>
<keyword evidence="2" id="KW-0479">Metal-binding</keyword>
<keyword evidence="3" id="KW-0460">Magnesium</keyword>
<dbReference type="InterPro" id="IPR050148">
    <property type="entry name" value="Terpene_synthase-like"/>
</dbReference>
<evidence type="ECO:0000259" key="5">
    <source>
        <dbReference type="Pfam" id="PF01397"/>
    </source>
</evidence>
<name>A0A4U5PTQ4_POPAL</name>
<dbReference type="SUPFAM" id="SSF48576">
    <property type="entry name" value="Terpenoid synthases"/>
    <property type="match status" value="1"/>
</dbReference>
<evidence type="ECO:0000259" key="6">
    <source>
        <dbReference type="Pfam" id="PF03936"/>
    </source>
</evidence>
<dbReference type="Pfam" id="PF03936">
    <property type="entry name" value="Terpene_synth_C"/>
    <property type="match status" value="1"/>
</dbReference>
<feature type="region of interest" description="Disordered" evidence="4">
    <location>
        <begin position="491"/>
        <end position="511"/>
    </location>
</feature>
<dbReference type="InterPro" id="IPR008930">
    <property type="entry name" value="Terpenoid_cyclase/PrenylTrfase"/>
</dbReference>
<dbReference type="STRING" id="43335.A0A4U5PTQ4"/>
<evidence type="ECO:0000313" key="7">
    <source>
        <dbReference type="EMBL" id="TKR99024.1"/>
    </source>
</evidence>
<comment type="cofactor">
    <cofactor evidence="1">
        <name>Mg(2+)</name>
        <dbReference type="ChEBI" id="CHEBI:18420"/>
    </cofactor>
</comment>
<reference evidence="7" key="1">
    <citation type="submission" date="2018-10" db="EMBL/GenBank/DDBJ databases">
        <title>Population genomic analysis revealed the cold adaptation of white poplar.</title>
        <authorList>
            <person name="Liu Y.-J."/>
        </authorList>
    </citation>
    <scope>NUCLEOTIDE SEQUENCE [LARGE SCALE GENOMIC DNA]</scope>
    <source>
        <strain evidence="7">PAL-ZL1</strain>
    </source>
</reference>
<evidence type="ECO:0000256" key="4">
    <source>
        <dbReference type="SAM" id="MobiDB-lite"/>
    </source>
</evidence>
<evidence type="ECO:0000256" key="3">
    <source>
        <dbReference type="ARBA" id="ARBA00022842"/>
    </source>
</evidence>
<dbReference type="Gene3D" id="1.50.10.130">
    <property type="entry name" value="Terpene synthase, N-terminal domain"/>
    <property type="match status" value="1"/>
</dbReference>